<dbReference type="RefSeq" id="WP_089211567.1">
    <property type="nucleotide sequence ID" value="NZ_FZOD01000050.1"/>
</dbReference>
<reference evidence="1 2" key="1">
    <citation type="submission" date="2017-06" db="EMBL/GenBank/DDBJ databases">
        <authorList>
            <person name="Kim H.J."/>
            <person name="Triplett B.A."/>
        </authorList>
    </citation>
    <scope>NUCLEOTIDE SEQUENCE [LARGE SCALE GENOMIC DNA]</scope>
    <source>
        <strain evidence="1 2">CGMCC 4.2132</strain>
    </source>
</reference>
<organism evidence="1 2">
    <name type="scientific">Streptosporangium subroseum</name>
    <dbReference type="NCBI Taxonomy" id="106412"/>
    <lineage>
        <taxon>Bacteria</taxon>
        <taxon>Bacillati</taxon>
        <taxon>Actinomycetota</taxon>
        <taxon>Actinomycetes</taxon>
        <taxon>Streptosporangiales</taxon>
        <taxon>Streptosporangiaceae</taxon>
        <taxon>Streptosporangium</taxon>
    </lineage>
</organism>
<evidence type="ECO:0000313" key="1">
    <source>
        <dbReference type="EMBL" id="SNT48920.1"/>
    </source>
</evidence>
<dbReference type="Proteomes" id="UP000198282">
    <property type="component" value="Unassembled WGS sequence"/>
</dbReference>
<dbReference type="AlphaFoldDB" id="A0A239N2E3"/>
<gene>
    <name evidence="1" type="ORF">SAMN05216276_105025</name>
</gene>
<dbReference type="EMBL" id="FZOD01000050">
    <property type="protein sequence ID" value="SNT48920.1"/>
    <property type="molecule type" value="Genomic_DNA"/>
</dbReference>
<protein>
    <submittedName>
        <fullName evidence="1">Uncharacterized protein</fullName>
    </submittedName>
</protein>
<name>A0A239N2E3_9ACTN</name>
<dbReference type="OrthoDB" id="3526760at2"/>
<accession>A0A239N2E3</accession>
<sequence>MRQSERLWHLARSYGMGEWFMAAWAEGLEVWEVARRLGVSVADVDDAVGCTWGDLRKGLSFDGGPGVIWAGRLNENWTQIIQARGYDCGGALRDLSYGGRALLVRWDWDGPRDLEYAVNGVHAMGFSVTVPGERWGRHPSALDSYAQGLQFDLADSSWESDPDLTPGWLEYTAWEEARMKSGRDYGEGDEVLPSGWDDFIALLTTDTARDWRRASPLR</sequence>
<evidence type="ECO:0000313" key="2">
    <source>
        <dbReference type="Proteomes" id="UP000198282"/>
    </source>
</evidence>
<proteinExistence type="predicted"/>
<keyword evidence="2" id="KW-1185">Reference proteome</keyword>